<comment type="caution">
    <text evidence="3">The sequence shown here is derived from an EMBL/GenBank/DDBJ whole genome shotgun (WGS) entry which is preliminary data.</text>
</comment>
<evidence type="ECO:0000313" key="3">
    <source>
        <dbReference type="EMBL" id="KOO30582.1"/>
    </source>
</evidence>
<comment type="similarity">
    <text evidence="1">Belongs to the iron/ascorbate-dependent oxidoreductase family.</text>
</comment>
<dbReference type="GO" id="GO:0046872">
    <property type="term" value="F:metal ion binding"/>
    <property type="evidence" value="ECO:0007669"/>
    <property type="project" value="UniProtKB-KW"/>
</dbReference>
<evidence type="ECO:0000259" key="2">
    <source>
        <dbReference type="PROSITE" id="PS51471"/>
    </source>
</evidence>
<organism evidence="3 4">
    <name type="scientific">Chrysochromulina tobinii</name>
    <dbReference type="NCBI Taxonomy" id="1460289"/>
    <lineage>
        <taxon>Eukaryota</taxon>
        <taxon>Haptista</taxon>
        <taxon>Haptophyta</taxon>
        <taxon>Prymnesiophyceae</taxon>
        <taxon>Prymnesiales</taxon>
        <taxon>Chrysochromulinaceae</taxon>
        <taxon>Chrysochromulina</taxon>
    </lineage>
</organism>
<dbReference type="EMBL" id="JWZX01002199">
    <property type="protein sequence ID" value="KOO30582.1"/>
    <property type="molecule type" value="Genomic_DNA"/>
</dbReference>
<dbReference type="GO" id="GO:0016491">
    <property type="term" value="F:oxidoreductase activity"/>
    <property type="evidence" value="ECO:0007669"/>
    <property type="project" value="UniProtKB-KW"/>
</dbReference>
<keyword evidence="1" id="KW-0408">Iron</keyword>
<evidence type="ECO:0000313" key="4">
    <source>
        <dbReference type="Proteomes" id="UP000037460"/>
    </source>
</evidence>
<dbReference type="PROSITE" id="PS51471">
    <property type="entry name" value="FE2OG_OXY"/>
    <property type="match status" value="1"/>
</dbReference>
<sequence length="353" mass="37971">MSLWFPWHRRKDDSKKESQHLPSELRIATSGSFSIRATVKELKIDGPTSHTRVRAALFVPTTCTTLQFQSDGAARKKPSANTSCVHVVPMFTPVETANLLDDAIRIGTAIGWSDRGVSLPTMDVLVQNLSKESQDMVFRAIREQLLPFARKQYPHLSDAFDKQPYPRPGNLFIVRYSAASGRPGGRGLKMHKDETALTFNLCLSPQDAFEGGGTYFPAASADVDGLLLRPMPGYCLVHDGNIRHAGNVVTSGDRFILVGFYNADGRDRAGEEEHFSKQAVEEARQRALASPRPPVQTIYFATAVSANLAPVVCNASIDEDHALAAIGPRYGGSGGATGALAPSASCTGGAGTG</sequence>
<dbReference type="InterPro" id="IPR005123">
    <property type="entry name" value="Oxoglu/Fe-dep_dioxygenase_dom"/>
</dbReference>
<proteinExistence type="inferred from homology"/>
<accession>A0A0M0JWA8</accession>
<keyword evidence="1" id="KW-0479">Metal-binding</keyword>
<keyword evidence="1" id="KW-0560">Oxidoreductase</keyword>
<evidence type="ECO:0000256" key="1">
    <source>
        <dbReference type="RuleBase" id="RU003682"/>
    </source>
</evidence>
<name>A0A0M0JWA8_9EUKA</name>
<dbReference type="OrthoDB" id="69177at2759"/>
<reference evidence="4" key="1">
    <citation type="journal article" date="2015" name="PLoS Genet.">
        <title>Genome Sequence and Transcriptome Analyses of Chrysochromulina tobin: Metabolic Tools for Enhanced Algal Fitness in the Prominent Order Prymnesiales (Haptophyceae).</title>
        <authorList>
            <person name="Hovde B.T."/>
            <person name="Deodato C.R."/>
            <person name="Hunsperger H.M."/>
            <person name="Ryken S.A."/>
            <person name="Yost W."/>
            <person name="Jha R.K."/>
            <person name="Patterson J."/>
            <person name="Monnat R.J. Jr."/>
            <person name="Barlow S.B."/>
            <person name="Starkenburg S.R."/>
            <person name="Cattolico R.A."/>
        </authorList>
    </citation>
    <scope>NUCLEOTIDE SEQUENCE</scope>
    <source>
        <strain evidence="4">CCMP291</strain>
    </source>
</reference>
<dbReference type="AlphaFoldDB" id="A0A0M0JWA8"/>
<dbReference type="Gene3D" id="2.60.120.620">
    <property type="entry name" value="q2cbj1_9rhob like domain"/>
    <property type="match status" value="1"/>
</dbReference>
<gene>
    <name evidence="3" type="ORF">Ctob_003970</name>
</gene>
<dbReference type="Proteomes" id="UP000037460">
    <property type="component" value="Unassembled WGS sequence"/>
</dbReference>
<protein>
    <recommendedName>
        <fullName evidence="2">Fe2OG dioxygenase domain-containing protein</fullName>
    </recommendedName>
</protein>
<feature type="domain" description="Fe2OG dioxygenase" evidence="2">
    <location>
        <begin position="164"/>
        <end position="263"/>
    </location>
</feature>
<keyword evidence="4" id="KW-1185">Reference proteome</keyword>